<dbReference type="Proteomes" id="UP000030764">
    <property type="component" value="Unassembled WGS sequence"/>
</dbReference>
<dbReference type="EMBL" id="KL363325">
    <property type="protein sequence ID" value="KFD47473.1"/>
    <property type="molecule type" value="Genomic_DNA"/>
</dbReference>
<name>A0A085LR77_9BILA</name>
<proteinExistence type="predicted"/>
<dbReference type="Proteomes" id="UP000030758">
    <property type="component" value="Unassembled WGS sequence"/>
</dbReference>
<dbReference type="EMBL" id="KL367564">
    <property type="protein sequence ID" value="KFD63949.1"/>
    <property type="molecule type" value="Genomic_DNA"/>
</dbReference>
<sequence length="92" mass="10375">MVVASVSVVDRWCFSPERYVLSKDVRWFDSLSAVAGVLAADPYGVSFAIPSDDEEWARIRRLQGVTRDDLSQKHVRTGVEVLKDKRRGHGMP</sequence>
<evidence type="ECO:0000313" key="2">
    <source>
        <dbReference type="EMBL" id="KFD63949.1"/>
    </source>
</evidence>
<dbReference type="AlphaFoldDB" id="A0A085LR77"/>
<evidence type="ECO:0000313" key="1">
    <source>
        <dbReference type="EMBL" id="KFD47473.1"/>
    </source>
</evidence>
<gene>
    <name evidence="1" type="ORF">M513_11634</name>
    <name evidence="2" type="ORF">M514_11634</name>
</gene>
<reference evidence="1 3" key="1">
    <citation type="journal article" date="2014" name="Nat. Genet.">
        <title>Genome and transcriptome of the porcine whipworm Trichuris suis.</title>
        <authorList>
            <person name="Jex A.R."/>
            <person name="Nejsum P."/>
            <person name="Schwarz E.M."/>
            <person name="Hu L."/>
            <person name="Young N.D."/>
            <person name="Hall R.S."/>
            <person name="Korhonen P.K."/>
            <person name="Liao S."/>
            <person name="Thamsborg S."/>
            <person name="Xia J."/>
            <person name="Xu P."/>
            <person name="Wang S."/>
            <person name="Scheerlinck J.P."/>
            <person name="Hofmann A."/>
            <person name="Sternberg P.W."/>
            <person name="Wang J."/>
            <person name="Gasser R.B."/>
        </authorList>
    </citation>
    <scope>NUCLEOTIDE SEQUENCE [LARGE SCALE GENOMIC DNA]</scope>
    <source>
        <strain evidence="2">DCEP-RM93F</strain>
        <strain evidence="1">DCEP-RM93M</strain>
    </source>
</reference>
<accession>A0A085LR77</accession>
<protein>
    <submittedName>
        <fullName evidence="1">Uncharacterized protein</fullName>
    </submittedName>
</protein>
<organism evidence="1 3">
    <name type="scientific">Trichuris suis</name>
    <name type="common">pig whipworm</name>
    <dbReference type="NCBI Taxonomy" id="68888"/>
    <lineage>
        <taxon>Eukaryota</taxon>
        <taxon>Metazoa</taxon>
        <taxon>Ecdysozoa</taxon>
        <taxon>Nematoda</taxon>
        <taxon>Enoplea</taxon>
        <taxon>Dorylaimia</taxon>
        <taxon>Trichinellida</taxon>
        <taxon>Trichuridae</taxon>
        <taxon>Trichuris</taxon>
    </lineage>
</organism>
<evidence type="ECO:0000313" key="3">
    <source>
        <dbReference type="Proteomes" id="UP000030764"/>
    </source>
</evidence>
<keyword evidence="3" id="KW-1185">Reference proteome</keyword>